<gene>
    <name evidence="1" type="ORF">ACFSJD_35865</name>
</gene>
<dbReference type="EMBL" id="JBHUCO010000052">
    <property type="protein sequence ID" value="MFD1522913.1"/>
    <property type="molecule type" value="Genomic_DNA"/>
</dbReference>
<sequence length="98" mass="10933">MFVTSVDHISVPDTDHEGCRKAVMMSIFAIRPSCATVQKYRAAGVWRDYGPIGDLRRWREESPDGIAMRAYRAGAVGAELCSVGLSYADYAHYVERFA</sequence>
<protein>
    <submittedName>
        <fullName evidence="1">Uncharacterized protein</fullName>
    </submittedName>
</protein>
<organism evidence="1 2">
    <name type="scientific">Pseudonocardia yunnanensis</name>
    <dbReference type="NCBI Taxonomy" id="58107"/>
    <lineage>
        <taxon>Bacteria</taxon>
        <taxon>Bacillati</taxon>
        <taxon>Actinomycetota</taxon>
        <taxon>Actinomycetes</taxon>
        <taxon>Pseudonocardiales</taxon>
        <taxon>Pseudonocardiaceae</taxon>
        <taxon>Pseudonocardia</taxon>
    </lineage>
</organism>
<dbReference type="Proteomes" id="UP001597114">
    <property type="component" value="Unassembled WGS sequence"/>
</dbReference>
<comment type="caution">
    <text evidence="1">The sequence shown here is derived from an EMBL/GenBank/DDBJ whole genome shotgun (WGS) entry which is preliminary data.</text>
</comment>
<keyword evidence="2" id="KW-1185">Reference proteome</keyword>
<proteinExistence type="predicted"/>
<reference evidence="2" key="1">
    <citation type="journal article" date="2019" name="Int. J. Syst. Evol. Microbiol.">
        <title>The Global Catalogue of Microorganisms (GCM) 10K type strain sequencing project: providing services to taxonomists for standard genome sequencing and annotation.</title>
        <authorList>
            <consortium name="The Broad Institute Genomics Platform"/>
            <consortium name="The Broad Institute Genome Sequencing Center for Infectious Disease"/>
            <person name="Wu L."/>
            <person name="Ma J."/>
        </authorList>
    </citation>
    <scope>NUCLEOTIDE SEQUENCE [LARGE SCALE GENOMIC DNA]</scope>
    <source>
        <strain evidence="2">CCM 7043</strain>
    </source>
</reference>
<evidence type="ECO:0000313" key="1">
    <source>
        <dbReference type="EMBL" id="MFD1522913.1"/>
    </source>
</evidence>
<accession>A0ABW4F5S5</accession>
<name>A0ABW4F5S5_9PSEU</name>
<evidence type="ECO:0000313" key="2">
    <source>
        <dbReference type="Proteomes" id="UP001597114"/>
    </source>
</evidence>
<dbReference type="RefSeq" id="WP_379659360.1">
    <property type="nucleotide sequence ID" value="NZ_JBHUCO010000052.1"/>
</dbReference>
<feature type="non-terminal residue" evidence="1">
    <location>
        <position position="98"/>
    </location>
</feature>